<dbReference type="InterPro" id="IPR050111">
    <property type="entry name" value="C-type_lectin/snaclec_domain"/>
</dbReference>
<protein>
    <recommendedName>
        <fullName evidence="2">C-type lectin domain-containing protein</fullName>
    </recommendedName>
</protein>
<dbReference type="EMBL" id="CAJPWZ010001027">
    <property type="protein sequence ID" value="CAG2205630.1"/>
    <property type="molecule type" value="Genomic_DNA"/>
</dbReference>
<dbReference type="Gene3D" id="3.10.100.10">
    <property type="entry name" value="Mannose-Binding Protein A, subunit A"/>
    <property type="match status" value="1"/>
</dbReference>
<dbReference type="CDD" id="cd00037">
    <property type="entry name" value="CLECT"/>
    <property type="match status" value="1"/>
</dbReference>
<dbReference type="SUPFAM" id="SSF56436">
    <property type="entry name" value="C-type lectin-like"/>
    <property type="match status" value="1"/>
</dbReference>
<organism evidence="3 4">
    <name type="scientific">Mytilus edulis</name>
    <name type="common">Blue mussel</name>
    <dbReference type="NCBI Taxonomy" id="6550"/>
    <lineage>
        <taxon>Eukaryota</taxon>
        <taxon>Metazoa</taxon>
        <taxon>Spiralia</taxon>
        <taxon>Lophotrochozoa</taxon>
        <taxon>Mollusca</taxon>
        <taxon>Bivalvia</taxon>
        <taxon>Autobranchia</taxon>
        <taxon>Pteriomorphia</taxon>
        <taxon>Mytilida</taxon>
        <taxon>Mytiloidea</taxon>
        <taxon>Mytilidae</taxon>
        <taxon>Mytilinae</taxon>
        <taxon>Mytilus</taxon>
    </lineage>
</organism>
<keyword evidence="4" id="KW-1185">Reference proteome</keyword>
<evidence type="ECO:0000313" key="3">
    <source>
        <dbReference type="EMBL" id="CAG2205630.1"/>
    </source>
</evidence>
<dbReference type="OrthoDB" id="6067913at2759"/>
<dbReference type="PANTHER" id="PTHR22803">
    <property type="entry name" value="MANNOSE, PHOSPHOLIPASE, LECTIN RECEPTOR RELATED"/>
    <property type="match status" value="1"/>
</dbReference>
<name>A0A8S3RF86_MYTED</name>
<dbReference type="InterPro" id="IPR016187">
    <property type="entry name" value="CTDL_fold"/>
</dbReference>
<comment type="caution">
    <text evidence="3">The sequence shown here is derived from an EMBL/GenBank/DDBJ whole genome shotgun (WGS) entry which is preliminary data.</text>
</comment>
<dbReference type="InterPro" id="IPR018378">
    <property type="entry name" value="C-type_lectin_CS"/>
</dbReference>
<dbReference type="SMART" id="SM00034">
    <property type="entry name" value="CLECT"/>
    <property type="match status" value="1"/>
</dbReference>
<dbReference type="PROSITE" id="PS00615">
    <property type="entry name" value="C_TYPE_LECTIN_1"/>
    <property type="match status" value="1"/>
</dbReference>
<sequence length="215" mass="24677">MNAETIKKKTSTFTVKSGETIMSSCNTTDVYSESKSKCGAMCVLHDACCVASFSKESSICRLDITERCCVATNPAIGWSVMTRNQYRCISFGNSMYSIIEDFTEWEKAKENCKCLGGKLVEMETSEENEFIKNEVRTRNTGVKGYWIGGYNFNNDNDMEWISKPNQVMPFSDMHPGQPNHPTTELCMMIWRDFDFRWGDHSCNIQLSYICEFQYQ</sequence>
<evidence type="ECO:0000313" key="4">
    <source>
        <dbReference type="Proteomes" id="UP000683360"/>
    </source>
</evidence>
<dbReference type="AlphaFoldDB" id="A0A8S3RF86"/>
<accession>A0A8S3RF86</accession>
<keyword evidence="1" id="KW-1015">Disulfide bond</keyword>
<dbReference type="InterPro" id="IPR016186">
    <property type="entry name" value="C-type_lectin-like/link_sf"/>
</dbReference>
<dbReference type="Proteomes" id="UP000683360">
    <property type="component" value="Unassembled WGS sequence"/>
</dbReference>
<evidence type="ECO:0000259" key="2">
    <source>
        <dbReference type="PROSITE" id="PS50041"/>
    </source>
</evidence>
<dbReference type="PROSITE" id="PS50041">
    <property type="entry name" value="C_TYPE_LECTIN_2"/>
    <property type="match status" value="1"/>
</dbReference>
<evidence type="ECO:0000256" key="1">
    <source>
        <dbReference type="ARBA" id="ARBA00023157"/>
    </source>
</evidence>
<feature type="domain" description="C-type lectin" evidence="2">
    <location>
        <begin position="91"/>
        <end position="211"/>
    </location>
</feature>
<dbReference type="Pfam" id="PF00059">
    <property type="entry name" value="Lectin_C"/>
    <property type="match status" value="1"/>
</dbReference>
<dbReference type="InterPro" id="IPR001304">
    <property type="entry name" value="C-type_lectin-like"/>
</dbReference>
<proteinExistence type="predicted"/>
<gene>
    <name evidence="3" type="ORF">MEDL_20024</name>
</gene>
<reference evidence="3" key="1">
    <citation type="submission" date="2021-03" db="EMBL/GenBank/DDBJ databases">
        <authorList>
            <person name="Bekaert M."/>
        </authorList>
    </citation>
    <scope>NUCLEOTIDE SEQUENCE</scope>
</reference>